<organism evidence="4">
    <name type="scientific">Drosophila rhopaloa</name>
    <name type="common">Fruit fly</name>
    <dbReference type="NCBI Taxonomy" id="1041015"/>
    <lineage>
        <taxon>Eukaryota</taxon>
        <taxon>Metazoa</taxon>
        <taxon>Ecdysozoa</taxon>
        <taxon>Arthropoda</taxon>
        <taxon>Hexapoda</taxon>
        <taxon>Insecta</taxon>
        <taxon>Pterygota</taxon>
        <taxon>Neoptera</taxon>
        <taxon>Endopterygota</taxon>
        <taxon>Diptera</taxon>
        <taxon>Brachycera</taxon>
        <taxon>Muscomorpha</taxon>
        <taxon>Ephydroidea</taxon>
        <taxon>Drosophilidae</taxon>
        <taxon>Drosophila</taxon>
        <taxon>Sophophora</taxon>
    </lineage>
</organism>
<dbReference type="RefSeq" id="XP_016982873.1">
    <property type="nucleotide sequence ID" value="XM_017127384.1"/>
</dbReference>
<evidence type="ECO:0000313" key="4">
    <source>
        <dbReference type="RefSeq" id="XP_016982873.1"/>
    </source>
</evidence>
<protein>
    <submittedName>
        <fullName evidence="4">Titin-like</fullName>
    </submittedName>
</protein>
<dbReference type="GeneID" id="108047276"/>
<name>A0A6P4F6A5_DRORH</name>
<keyword evidence="3" id="KW-1185">Reference proteome</keyword>
<proteinExistence type="predicted"/>
<reference evidence="4" key="2">
    <citation type="submission" date="2025-04" db="UniProtKB">
        <authorList>
            <consortium name="RefSeq"/>
        </authorList>
    </citation>
    <scope>IDENTIFICATION</scope>
</reference>
<evidence type="ECO:0000256" key="1">
    <source>
        <dbReference type="SAM" id="MobiDB-lite"/>
    </source>
</evidence>
<reference evidence="3" key="1">
    <citation type="journal article" date="2021" name="Elife">
        <title>Highly contiguous assemblies of 101 drosophilid genomes.</title>
        <authorList>
            <person name="Kim B.Y."/>
            <person name="Wang J.R."/>
            <person name="Miller D.E."/>
            <person name="Barmina O."/>
            <person name="Delaney E."/>
            <person name="Thompson A."/>
            <person name="Comeault A.A."/>
            <person name="Peede D."/>
            <person name="D'Agostino E.R."/>
            <person name="Pelaez J."/>
            <person name="Aguilar J.M."/>
            <person name="Haji D."/>
            <person name="Matsunaga T."/>
            <person name="Armstrong E.E."/>
            <person name="Zych M."/>
            <person name="Ogawa Y."/>
            <person name="Stamenkovic-Radak M."/>
            <person name="Jelic M."/>
            <person name="Veselinovic M.S."/>
            <person name="Tanaskovic M."/>
            <person name="Eric P."/>
            <person name="Gao J.J."/>
            <person name="Katoh T.K."/>
            <person name="Toda M.J."/>
            <person name="Watabe H."/>
            <person name="Watada M."/>
            <person name="Davis J.S."/>
            <person name="Moyle L.C."/>
            <person name="Manoli G."/>
            <person name="Bertolini E."/>
            <person name="Kostal V."/>
            <person name="Hawley R.S."/>
            <person name="Takahashi A."/>
            <person name="Jones C.D."/>
            <person name="Price D.K."/>
            <person name="Whiteman N."/>
            <person name="Kopp A."/>
            <person name="Matute D.R."/>
            <person name="Petrov D.A."/>
        </authorList>
    </citation>
    <scope>NUCLEOTIDE SEQUENCE [LARGE SCALE GENOMIC DNA]</scope>
</reference>
<accession>A0A6P4F6A5</accession>
<dbReference type="AlphaFoldDB" id="A0A6P4F6A5"/>
<sequence>MAEINEATSEPKVKKSKKTEGKKSSKTKVSKSLLQKANQGDDPEPTRQSVVEDVEMVVLEGPRTPIDGNERSEEVPSESENAEIVDNTEATDPEIAEPEIVATEATDPDQMANPEIVDVTETNKINKI</sequence>
<dbReference type="EnsemblMetazoa" id="XM_017127384.2">
    <property type="protein sequence ID" value="XP_016982873.1"/>
    <property type="gene ID" value="LOC108047276"/>
</dbReference>
<evidence type="ECO:0000313" key="3">
    <source>
        <dbReference type="Proteomes" id="UP001652680"/>
    </source>
</evidence>
<reference evidence="2" key="3">
    <citation type="submission" date="2025-05" db="UniProtKB">
        <authorList>
            <consortium name="EnsemblMetazoa"/>
        </authorList>
    </citation>
    <scope>IDENTIFICATION</scope>
</reference>
<feature type="region of interest" description="Disordered" evidence="1">
    <location>
        <begin position="1"/>
        <end position="94"/>
    </location>
</feature>
<gene>
    <name evidence="4" type="primary">LOC108047276</name>
    <name evidence="2" type="synonym">108047276</name>
</gene>
<dbReference type="Proteomes" id="UP001652680">
    <property type="component" value="Unassembled WGS sequence"/>
</dbReference>
<feature type="compositionally biased region" description="Basic and acidic residues" evidence="1">
    <location>
        <begin position="9"/>
        <end position="23"/>
    </location>
</feature>
<evidence type="ECO:0000313" key="2">
    <source>
        <dbReference type="EnsemblMetazoa" id="XP_016982873.1"/>
    </source>
</evidence>